<dbReference type="InterPro" id="IPR030045">
    <property type="entry name" value="CTNNAL1"/>
</dbReference>
<dbReference type="GO" id="GO:0051015">
    <property type="term" value="F:actin filament binding"/>
    <property type="evidence" value="ECO:0007669"/>
    <property type="project" value="InterPro"/>
</dbReference>
<evidence type="ECO:0000256" key="3">
    <source>
        <dbReference type="ARBA" id="ARBA00022490"/>
    </source>
</evidence>
<dbReference type="Gene3D" id="1.20.120.230">
    <property type="entry name" value="Alpha-catenin/vinculin-like"/>
    <property type="match status" value="4"/>
</dbReference>
<evidence type="ECO:0000256" key="1">
    <source>
        <dbReference type="ARBA" id="ARBA00004496"/>
    </source>
</evidence>
<evidence type="ECO:0000313" key="6">
    <source>
        <dbReference type="RefSeq" id="XP_013408471.1"/>
    </source>
</evidence>
<protein>
    <submittedName>
        <fullName evidence="6">Alpha-catulin isoform X1</fullName>
    </submittedName>
</protein>
<evidence type="ECO:0000256" key="2">
    <source>
        <dbReference type="ARBA" id="ARBA00008376"/>
    </source>
</evidence>
<dbReference type="Pfam" id="PF01044">
    <property type="entry name" value="Vinculin"/>
    <property type="match status" value="2"/>
</dbReference>
<dbReference type="GO" id="GO:0045296">
    <property type="term" value="F:cadherin binding"/>
    <property type="evidence" value="ECO:0007669"/>
    <property type="project" value="InterPro"/>
</dbReference>
<reference evidence="6" key="2">
    <citation type="submission" date="2025-08" db="UniProtKB">
        <authorList>
            <consortium name="RefSeq"/>
        </authorList>
    </citation>
    <scope>IDENTIFICATION</scope>
</reference>
<dbReference type="KEGG" id="lak:106172360"/>
<dbReference type="SUPFAM" id="SSF47220">
    <property type="entry name" value="alpha-catenin/vinculin-like"/>
    <property type="match status" value="3"/>
</dbReference>
<organism evidence="5 6">
    <name type="scientific">Lingula anatina</name>
    <name type="common">Brachiopod</name>
    <name type="synonym">Lingula unguis</name>
    <dbReference type="NCBI Taxonomy" id="7574"/>
    <lineage>
        <taxon>Eukaryota</taxon>
        <taxon>Metazoa</taxon>
        <taxon>Spiralia</taxon>
        <taxon>Lophotrochozoa</taxon>
        <taxon>Brachiopoda</taxon>
        <taxon>Linguliformea</taxon>
        <taxon>Lingulata</taxon>
        <taxon>Lingulida</taxon>
        <taxon>Linguloidea</taxon>
        <taxon>Lingulidae</taxon>
        <taxon>Lingula</taxon>
    </lineage>
</organism>
<accession>A0A1S3JE76</accession>
<dbReference type="InterPro" id="IPR006077">
    <property type="entry name" value="Vinculin/catenin"/>
</dbReference>
<sequence>MATPLRSDSLSLEIKTKSVEQTLIPLVTQITTLVNHKEKARKSEKTVRALVRVGQAVNLAVERFVTVGEAIAAENTEIKNEMCEACKEACLAGAAIQQLTDIAVDETGQPRSLTEKTSMVRAARQLLSAITRVLILADRVVIKQIVDTKEKVTRSLDRLESVTSFTEFVKLFSQFGNEMVELAHVTGDRQNDLKNDKQRAQMAVARSILEKSTMMLLTASKTCLRHPDCESARKNRDCVFRQMYKALDFVQQIVCDVPPSNVQLSQSQLNGDSGIGLSQQQITAHKALREFEDLLEMSRVTLIDSSMQEKMPSALETVIETAQDFTDSAYTSHEHREKIVQLCEKARLELDILLRIGGALNDRDSSPNQELETAIIRTGTVAKSLRKQLQETAMDQASEVFHSNEEQELFTALRNAGSNGEKGAVDEVSVKFEEHSEQLQEVCKLLRHVAGTEALMTTAEYIENNLKYLGPQTILSAQTLAMYPASKIARENVDVFTDAWEAQINELSALVKDINDVYQGRADRQVYMSLPRPGIPSPTNVSKHGTTLKSPKPVKLNAEEQAKIAKLGLEMKLITSEMDAETEKWEEPDNDIVKRAKNMSSMAFSMYLFTRGEGPLRTTQDLFTQAEYFAEEGNKLYKTVKEFAQKIPVGGQRSELVAYLDKIPTFCQQLHFTIKSPTVGKTATFNKVDSAIQETKNLMNAVSKVVTTCFICSTKYNIDYHGSPSVTHKWRTPPQLDIRSNGSDTESVKSDGAVMKSTSFQKHVASMNAFEQL</sequence>
<evidence type="ECO:0000256" key="4">
    <source>
        <dbReference type="SAM" id="MobiDB-lite"/>
    </source>
</evidence>
<dbReference type="GO" id="GO:0005737">
    <property type="term" value="C:cytoplasm"/>
    <property type="evidence" value="ECO:0007669"/>
    <property type="project" value="UniProtKB-SubCell"/>
</dbReference>
<dbReference type="OrthoDB" id="6376697at2759"/>
<keyword evidence="5" id="KW-1185">Reference proteome</keyword>
<dbReference type="InterPro" id="IPR036723">
    <property type="entry name" value="Alpha-catenin/vinculin-like_sf"/>
</dbReference>
<dbReference type="GO" id="GO:0007155">
    <property type="term" value="P:cell adhesion"/>
    <property type="evidence" value="ECO:0007669"/>
    <property type="project" value="InterPro"/>
</dbReference>
<dbReference type="InParanoid" id="A0A1S3JE76"/>
<name>A0A1S3JE76_LINAN</name>
<dbReference type="PANTHER" id="PTHR46342:SF1">
    <property type="entry name" value="ALPHA-CATULIN"/>
    <property type="match status" value="1"/>
</dbReference>
<proteinExistence type="inferred from homology"/>
<dbReference type="GO" id="GO:0007266">
    <property type="term" value="P:Rho protein signal transduction"/>
    <property type="evidence" value="ECO:0007669"/>
    <property type="project" value="InterPro"/>
</dbReference>
<dbReference type="PANTHER" id="PTHR46342">
    <property type="entry name" value="ALPHA-CATULIN"/>
    <property type="match status" value="1"/>
</dbReference>
<dbReference type="STRING" id="7574.A0A1S3JE76"/>
<comment type="subcellular location">
    <subcellularLocation>
        <location evidence="1">Cytoplasm</location>
    </subcellularLocation>
</comment>
<keyword evidence="3" id="KW-0963">Cytoplasm</keyword>
<gene>
    <name evidence="6" type="primary">LOC106172360</name>
</gene>
<evidence type="ECO:0000313" key="5">
    <source>
        <dbReference type="Proteomes" id="UP000085678"/>
    </source>
</evidence>
<feature type="compositionally biased region" description="Polar residues" evidence="4">
    <location>
        <begin position="537"/>
        <end position="549"/>
    </location>
</feature>
<dbReference type="PRINTS" id="PR00805">
    <property type="entry name" value="ALPHACATENIN"/>
</dbReference>
<dbReference type="GeneID" id="106172360"/>
<dbReference type="RefSeq" id="XP_013408471.1">
    <property type="nucleotide sequence ID" value="XM_013553017.2"/>
</dbReference>
<dbReference type="Gene3D" id="6.10.250.2510">
    <property type="match status" value="1"/>
</dbReference>
<dbReference type="InterPro" id="IPR001033">
    <property type="entry name" value="Alpha_catenin"/>
</dbReference>
<dbReference type="AlphaFoldDB" id="A0A1S3JE76"/>
<reference evidence="6" key="1">
    <citation type="journal article" date="2015" name="Nat. Commun.">
        <title>The Lingula genome provides insights into brachiopod evolution and the origin of phosphate biomineralization.</title>
        <authorList>
            <person name="Luo Y.J."/>
            <person name="Takeuchi T."/>
            <person name="Koyanagi R."/>
            <person name="Yamada L."/>
            <person name="Kanda M."/>
            <person name="Khalturina M."/>
            <person name="Fujie M."/>
            <person name="Yamasaki S.I."/>
            <person name="Endo K."/>
            <person name="Satoh N."/>
        </authorList>
    </citation>
    <scope>NUCLEOTIDE SEQUENCE</scope>
</reference>
<dbReference type="Proteomes" id="UP000085678">
    <property type="component" value="Unplaced"/>
</dbReference>
<comment type="similarity">
    <text evidence="2">Belongs to the vinculin/alpha-catenin family.</text>
</comment>
<feature type="region of interest" description="Disordered" evidence="4">
    <location>
        <begin position="531"/>
        <end position="551"/>
    </location>
</feature>
<dbReference type="FunCoup" id="A0A1S3JE76">
    <property type="interactions" value="1748"/>
</dbReference>